<dbReference type="InterPro" id="IPR013154">
    <property type="entry name" value="ADH-like_N"/>
</dbReference>
<name>A0A2G9Y936_9BACT</name>
<dbReference type="InterPro" id="IPR036291">
    <property type="entry name" value="NAD(P)-bd_dom_sf"/>
</dbReference>
<evidence type="ECO:0000313" key="5">
    <source>
        <dbReference type="Proteomes" id="UP000230392"/>
    </source>
</evidence>
<feature type="non-terminal residue" evidence="4">
    <location>
        <position position="1"/>
    </location>
</feature>
<reference evidence="4 5" key="1">
    <citation type="submission" date="2017-09" db="EMBL/GenBank/DDBJ databases">
        <title>Depth-based differentiation of microbial function through sediment-hosted aquifers and enrichment of novel symbionts in the deep terrestrial subsurface.</title>
        <authorList>
            <person name="Probst A.J."/>
            <person name="Ladd B."/>
            <person name="Jarett J.K."/>
            <person name="Geller-Mcgrath D.E."/>
            <person name="Sieber C.M."/>
            <person name="Emerson J.B."/>
            <person name="Anantharaman K."/>
            <person name="Thomas B.C."/>
            <person name="Malmstrom R."/>
            <person name="Stieglmeier M."/>
            <person name="Klingl A."/>
            <person name="Woyke T."/>
            <person name="Ryan C.M."/>
            <person name="Banfield J.F."/>
        </authorList>
    </citation>
    <scope>NUCLEOTIDE SEQUENCE [LARGE SCALE GENOMIC DNA]</scope>
    <source>
        <strain evidence="4">CG23_combo_of_CG06-09_8_20_14_all_48_7</strain>
    </source>
</reference>
<evidence type="ECO:0008006" key="6">
    <source>
        <dbReference type="Google" id="ProtNLM"/>
    </source>
</evidence>
<dbReference type="GO" id="GO:0016491">
    <property type="term" value="F:oxidoreductase activity"/>
    <property type="evidence" value="ECO:0007669"/>
    <property type="project" value="UniProtKB-KW"/>
</dbReference>
<accession>A0A2G9Y936</accession>
<gene>
    <name evidence="4" type="ORF">COX46_05180</name>
</gene>
<dbReference type="InterPro" id="IPR011032">
    <property type="entry name" value="GroES-like_sf"/>
</dbReference>
<evidence type="ECO:0000259" key="2">
    <source>
        <dbReference type="Pfam" id="PF00107"/>
    </source>
</evidence>
<sequence length="277" mass="29364">VTPEVKSFQVGNRVTMATSISCGKCNFCQLGQTNRCSQLTPISYDYPGAFAEFLAIPARGISGGFVVKVPNGLGEEACLAEPISCAVNAQTLAGVKSGDTVVVIGAGPMGAIHTQLARANGAEKIIVTQRSKARLTLAKNFGADAVIDVTTTEPVETVKRLTNGLGADVVIVTAPEASAQEQAFYMVKKGGMVNLFASLPKGSSTLQMDSRLIHYNEIFLSGASDSTAKHMEIALALLSKRLINPGAIITHRLLLTDFHRGIQLLKERKALKVLLKP</sequence>
<dbReference type="PANTHER" id="PTHR43401:SF2">
    <property type="entry name" value="L-THREONINE 3-DEHYDROGENASE"/>
    <property type="match status" value="1"/>
</dbReference>
<dbReference type="Proteomes" id="UP000230392">
    <property type="component" value="Unassembled WGS sequence"/>
</dbReference>
<dbReference type="Gene3D" id="3.90.180.10">
    <property type="entry name" value="Medium-chain alcohol dehydrogenases, catalytic domain"/>
    <property type="match status" value="1"/>
</dbReference>
<dbReference type="EMBL" id="PCRF01000252">
    <property type="protein sequence ID" value="PIP15710.1"/>
    <property type="molecule type" value="Genomic_DNA"/>
</dbReference>
<dbReference type="Pfam" id="PF08240">
    <property type="entry name" value="ADH_N"/>
    <property type="match status" value="1"/>
</dbReference>
<dbReference type="PANTHER" id="PTHR43401">
    <property type="entry name" value="L-THREONINE 3-DEHYDROGENASE"/>
    <property type="match status" value="1"/>
</dbReference>
<evidence type="ECO:0000313" key="4">
    <source>
        <dbReference type="EMBL" id="PIP15710.1"/>
    </source>
</evidence>
<dbReference type="InterPro" id="IPR050129">
    <property type="entry name" value="Zn_alcohol_dh"/>
</dbReference>
<dbReference type="SUPFAM" id="SSF51735">
    <property type="entry name" value="NAD(P)-binding Rossmann-fold domains"/>
    <property type="match status" value="1"/>
</dbReference>
<dbReference type="Gene3D" id="3.40.50.720">
    <property type="entry name" value="NAD(P)-binding Rossmann-like Domain"/>
    <property type="match status" value="1"/>
</dbReference>
<evidence type="ECO:0000256" key="1">
    <source>
        <dbReference type="ARBA" id="ARBA00023002"/>
    </source>
</evidence>
<dbReference type="AlphaFoldDB" id="A0A2G9Y936"/>
<comment type="caution">
    <text evidence="4">The sequence shown here is derived from an EMBL/GenBank/DDBJ whole genome shotgun (WGS) entry which is preliminary data.</text>
</comment>
<evidence type="ECO:0000259" key="3">
    <source>
        <dbReference type="Pfam" id="PF08240"/>
    </source>
</evidence>
<dbReference type="InterPro" id="IPR013149">
    <property type="entry name" value="ADH-like_C"/>
</dbReference>
<dbReference type="Pfam" id="PF00107">
    <property type="entry name" value="ADH_zinc_N"/>
    <property type="match status" value="1"/>
</dbReference>
<feature type="domain" description="Alcohol dehydrogenase-like C-terminal" evidence="2">
    <location>
        <begin position="108"/>
        <end position="237"/>
    </location>
</feature>
<feature type="domain" description="Alcohol dehydrogenase-like N-terminal" evidence="3">
    <location>
        <begin position="2"/>
        <end position="60"/>
    </location>
</feature>
<protein>
    <recommendedName>
        <fullName evidence="6">Alcohol dehydrogenase</fullName>
    </recommendedName>
</protein>
<proteinExistence type="predicted"/>
<keyword evidence="1" id="KW-0560">Oxidoreductase</keyword>
<organism evidence="4 5">
    <name type="scientific">bacterium (Candidatus Ratteibacteria) CG23_combo_of_CG06-09_8_20_14_all_48_7</name>
    <dbReference type="NCBI Taxonomy" id="2014292"/>
    <lineage>
        <taxon>Bacteria</taxon>
        <taxon>Candidatus Ratteibacteria</taxon>
    </lineage>
</organism>
<dbReference type="SUPFAM" id="SSF50129">
    <property type="entry name" value="GroES-like"/>
    <property type="match status" value="1"/>
</dbReference>